<reference evidence="2" key="1">
    <citation type="journal article" date="2023" name="Nat. Plants">
        <title>Single-cell RNA sequencing provides a high-resolution roadmap for understanding the multicellular compartmentation of specialized metabolism.</title>
        <authorList>
            <person name="Sun S."/>
            <person name="Shen X."/>
            <person name="Li Y."/>
            <person name="Li Y."/>
            <person name="Wang S."/>
            <person name="Li R."/>
            <person name="Zhang H."/>
            <person name="Shen G."/>
            <person name="Guo B."/>
            <person name="Wei J."/>
            <person name="Xu J."/>
            <person name="St-Pierre B."/>
            <person name="Chen S."/>
            <person name="Sun C."/>
        </authorList>
    </citation>
    <scope>NUCLEOTIDE SEQUENCE [LARGE SCALE GENOMIC DNA]</scope>
</reference>
<evidence type="ECO:0000313" key="2">
    <source>
        <dbReference type="Proteomes" id="UP001060085"/>
    </source>
</evidence>
<dbReference type="Proteomes" id="UP001060085">
    <property type="component" value="Linkage Group LG01"/>
</dbReference>
<comment type="caution">
    <text evidence="1">The sequence shown here is derived from an EMBL/GenBank/DDBJ whole genome shotgun (WGS) entry which is preliminary data.</text>
</comment>
<keyword evidence="2" id="KW-1185">Reference proteome</keyword>
<protein>
    <submittedName>
        <fullName evidence="1">Uncharacterized protein</fullName>
    </submittedName>
</protein>
<name>A0ACC0CE73_CATRO</name>
<sequence length="106" mass="11552">MIDRVCDLPSLFKFSVEYNKVSGSIPECFRNNLTSLRTISLGSNRFDGLIPINLSTNLLSGSLPPEFGNMKAVILIDLSMNNISGNLPPSIGDLQNLQNLQLGLSQ</sequence>
<gene>
    <name evidence="1" type="ORF">M9H77_04281</name>
</gene>
<dbReference type="EMBL" id="CM044701">
    <property type="protein sequence ID" value="KAI5683053.1"/>
    <property type="molecule type" value="Genomic_DNA"/>
</dbReference>
<evidence type="ECO:0000313" key="1">
    <source>
        <dbReference type="EMBL" id="KAI5683053.1"/>
    </source>
</evidence>
<organism evidence="1 2">
    <name type="scientific">Catharanthus roseus</name>
    <name type="common">Madagascar periwinkle</name>
    <name type="synonym">Vinca rosea</name>
    <dbReference type="NCBI Taxonomy" id="4058"/>
    <lineage>
        <taxon>Eukaryota</taxon>
        <taxon>Viridiplantae</taxon>
        <taxon>Streptophyta</taxon>
        <taxon>Embryophyta</taxon>
        <taxon>Tracheophyta</taxon>
        <taxon>Spermatophyta</taxon>
        <taxon>Magnoliopsida</taxon>
        <taxon>eudicotyledons</taxon>
        <taxon>Gunneridae</taxon>
        <taxon>Pentapetalae</taxon>
        <taxon>asterids</taxon>
        <taxon>lamiids</taxon>
        <taxon>Gentianales</taxon>
        <taxon>Apocynaceae</taxon>
        <taxon>Rauvolfioideae</taxon>
        <taxon>Vinceae</taxon>
        <taxon>Catharanthinae</taxon>
        <taxon>Catharanthus</taxon>
    </lineage>
</organism>
<accession>A0ACC0CE73</accession>
<proteinExistence type="predicted"/>